<evidence type="ECO:0000256" key="2">
    <source>
        <dbReference type="ARBA" id="ARBA00022475"/>
    </source>
</evidence>
<protein>
    <submittedName>
        <fullName evidence="9">ABC transporter permease</fullName>
    </submittedName>
</protein>
<feature type="transmembrane region" description="Helical" evidence="7">
    <location>
        <begin position="21"/>
        <end position="43"/>
    </location>
</feature>
<dbReference type="Proteomes" id="UP001500751">
    <property type="component" value="Unassembled WGS sequence"/>
</dbReference>
<organism evidence="9 10">
    <name type="scientific">Catenulispora yoronensis</name>
    <dbReference type="NCBI Taxonomy" id="450799"/>
    <lineage>
        <taxon>Bacteria</taxon>
        <taxon>Bacillati</taxon>
        <taxon>Actinomycetota</taxon>
        <taxon>Actinomycetes</taxon>
        <taxon>Catenulisporales</taxon>
        <taxon>Catenulisporaceae</taxon>
        <taxon>Catenulispora</taxon>
    </lineage>
</organism>
<feature type="domain" description="ABC3 transporter permease C-terminal" evidence="8">
    <location>
        <begin position="671"/>
        <end position="787"/>
    </location>
</feature>
<proteinExistence type="inferred from homology"/>
<evidence type="ECO:0000256" key="3">
    <source>
        <dbReference type="ARBA" id="ARBA00022692"/>
    </source>
</evidence>
<evidence type="ECO:0000256" key="5">
    <source>
        <dbReference type="ARBA" id="ARBA00023136"/>
    </source>
</evidence>
<feature type="transmembrane region" description="Helical" evidence="7">
    <location>
        <begin position="217"/>
        <end position="241"/>
    </location>
</feature>
<evidence type="ECO:0000259" key="8">
    <source>
        <dbReference type="Pfam" id="PF02687"/>
    </source>
</evidence>
<evidence type="ECO:0000256" key="4">
    <source>
        <dbReference type="ARBA" id="ARBA00022989"/>
    </source>
</evidence>
<dbReference type="InterPro" id="IPR003838">
    <property type="entry name" value="ABC3_permease_C"/>
</dbReference>
<gene>
    <name evidence="9" type="ORF">GCM10009839_67810</name>
</gene>
<feature type="transmembrane region" description="Helical" evidence="7">
    <location>
        <begin position="666"/>
        <end position="691"/>
    </location>
</feature>
<name>A0ABN2V5G8_9ACTN</name>
<sequence length="791" mass="82902">MTMFRLGLSLTLRGGREAVTRLLLTTFAVLVGVTVMLGVLSLFNAYQSTTVRQCWECSPTTVDLGAQGGGGPGSPTKAGAADAGVDLAAVRQAGAKELWNFSQDFYQGTELRRLDVAALTADAPAIPGTARVPGPGEFYASPALADLLASVPHSQLGDRFPGHQAGLIGRAALSGPDELAIVVGHAPDELVKRPATQAITALSTGKEVKGTTNIYRFAFAFGTVSLLLPIVIMVGTATRLSAARREERYAAMRLVGATPRQVSVVASVESFVGAALGAVGGTLLYLVLSSQVARVNVTGTRFFPDDVTPRVWGYLGVLVLVPAAAAVVAVRSLRGVQYDPLAVSRKATPKPPTLWRLTPLLLGIVLFVVAVNMSTSDYSDLVVYPALVFTLWGVVSAGPWVTMQSSRLLARHAPGAAATLAARRLADNPRATFRTVSGVTVAVFIGTAVAGFLPSAVRAESSGERAPLTNVLRLRYDMGGTQISPAKSASVLADLRAMPGVSVIPVYLGTDTSAWNPDSGGPPPEGWQPPPQYVRCADAKALPALGTCAPGQDVAMIAADELFIDNPLLLRLPVMGYSDIDRRTGAGRAAPVPTGVDVSQLDITVLMVTSSDRAALEQARTYLDLHAPVLLGVGSPDQWSTNAIGPMTFGEVASVRQEMLRAAQQMIFSGVGLTLFIAGCSIAVATAGSLVERKRPFTLLRLTGTSVAVLRRMVFLESALPLFTVSAMAGLAAYAMAYIAVRTIAPHAQMAFPVEAYTLTVAAVVVGALAVILGSMALLSRMTRSENVRFE</sequence>
<feature type="transmembrane region" description="Helical" evidence="7">
    <location>
        <begin position="262"/>
        <end position="288"/>
    </location>
</feature>
<comment type="subcellular location">
    <subcellularLocation>
        <location evidence="1">Cell membrane</location>
        <topology evidence="1">Multi-pass membrane protein</topology>
    </subcellularLocation>
</comment>
<feature type="transmembrane region" description="Helical" evidence="7">
    <location>
        <begin position="720"/>
        <end position="741"/>
    </location>
</feature>
<keyword evidence="2" id="KW-1003">Cell membrane</keyword>
<keyword evidence="3 7" id="KW-0812">Transmembrane</keyword>
<feature type="transmembrane region" description="Helical" evidence="7">
    <location>
        <begin position="354"/>
        <end position="375"/>
    </location>
</feature>
<keyword evidence="5 7" id="KW-0472">Membrane</keyword>
<dbReference type="PANTHER" id="PTHR30572">
    <property type="entry name" value="MEMBRANE COMPONENT OF TRANSPORTER-RELATED"/>
    <property type="match status" value="1"/>
</dbReference>
<feature type="domain" description="ABC3 transporter permease C-terminal" evidence="8">
    <location>
        <begin position="224"/>
        <end position="334"/>
    </location>
</feature>
<feature type="transmembrane region" description="Helical" evidence="7">
    <location>
        <begin position="433"/>
        <end position="453"/>
    </location>
</feature>
<reference evidence="9 10" key="1">
    <citation type="journal article" date="2019" name="Int. J. Syst. Evol. Microbiol.">
        <title>The Global Catalogue of Microorganisms (GCM) 10K type strain sequencing project: providing services to taxonomists for standard genome sequencing and annotation.</title>
        <authorList>
            <consortium name="The Broad Institute Genomics Platform"/>
            <consortium name="The Broad Institute Genome Sequencing Center for Infectious Disease"/>
            <person name="Wu L."/>
            <person name="Ma J."/>
        </authorList>
    </citation>
    <scope>NUCLEOTIDE SEQUENCE [LARGE SCALE GENOMIC DNA]</scope>
    <source>
        <strain evidence="9 10">JCM 16014</strain>
    </source>
</reference>
<dbReference type="EMBL" id="BAAAQN010000051">
    <property type="protein sequence ID" value="GAA2051326.1"/>
    <property type="molecule type" value="Genomic_DNA"/>
</dbReference>
<evidence type="ECO:0000313" key="10">
    <source>
        <dbReference type="Proteomes" id="UP001500751"/>
    </source>
</evidence>
<keyword evidence="4 7" id="KW-1133">Transmembrane helix</keyword>
<comment type="caution">
    <text evidence="9">The sequence shown here is derived from an EMBL/GenBank/DDBJ whole genome shotgun (WGS) entry which is preliminary data.</text>
</comment>
<accession>A0ABN2V5G8</accession>
<evidence type="ECO:0000256" key="7">
    <source>
        <dbReference type="SAM" id="Phobius"/>
    </source>
</evidence>
<dbReference type="Pfam" id="PF02687">
    <property type="entry name" value="FtsX"/>
    <property type="match status" value="2"/>
</dbReference>
<evidence type="ECO:0000256" key="6">
    <source>
        <dbReference type="ARBA" id="ARBA00038076"/>
    </source>
</evidence>
<evidence type="ECO:0000313" key="9">
    <source>
        <dbReference type="EMBL" id="GAA2051326.1"/>
    </source>
</evidence>
<dbReference type="InterPro" id="IPR050250">
    <property type="entry name" value="Macrolide_Exporter_MacB"/>
</dbReference>
<keyword evidence="10" id="KW-1185">Reference proteome</keyword>
<comment type="similarity">
    <text evidence="6">Belongs to the ABC-4 integral membrane protein family.</text>
</comment>
<feature type="transmembrane region" description="Helical" evidence="7">
    <location>
        <begin position="756"/>
        <end position="779"/>
    </location>
</feature>
<evidence type="ECO:0000256" key="1">
    <source>
        <dbReference type="ARBA" id="ARBA00004651"/>
    </source>
</evidence>
<feature type="transmembrane region" description="Helical" evidence="7">
    <location>
        <begin position="311"/>
        <end position="333"/>
    </location>
</feature>
<dbReference type="PANTHER" id="PTHR30572:SF4">
    <property type="entry name" value="ABC TRANSPORTER PERMEASE YTRF"/>
    <property type="match status" value="1"/>
</dbReference>
<feature type="transmembrane region" description="Helical" evidence="7">
    <location>
        <begin position="381"/>
        <end position="401"/>
    </location>
</feature>